<proteinExistence type="predicted"/>
<reference evidence="1 2" key="1">
    <citation type="journal article" date="2019" name="Int. J. Syst. Evol. Microbiol.">
        <title>The Global Catalogue of Microorganisms (GCM) 10K type strain sequencing project: providing services to taxonomists for standard genome sequencing and annotation.</title>
        <authorList>
            <consortium name="The Broad Institute Genomics Platform"/>
            <consortium name="The Broad Institute Genome Sequencing Center for Infectious Disease"/>
            <person name="Wu L."/>
            <person name="Ma J."/>
        </authorList>
    </citation>
    <scope>NUCLEOTIDE SEQUENCE [LARGE SCALE GENOMIC DNA]</scope>
    <source>
        <strain evidence="1 2">JCM 4788</strain>
    </source>
</reference>
<evidence type="ECO:0008006" key="3">
    <source>
        <dbReference type="Google" id="ProtNLM"/>
    </source>
</evidence>
<name>A0ABN0YEN2_9ACTN</name>
<comment type="caution">
    <text evidence="1">The sequence shown here is derived from an EMBL/GenBank/DDBJ whole genome shotgun (WGS) entry which is preliminary data.</text>
</comment>
<accession>A0ABN0YEN2</accession>
<organism evidence="1 2">
    <name type="scientific">Streptomyces luteireticuli</name>
    <dbReference type="NCBI Taxonomy" id="173858"/>
    <lineage>
        <taxon>Bacteria</taxon>
        <taxon>Bacillati</taxon>
        <taxon>Actinomycetota</taxon>
        <taxon>Actinomycetes</taxon>
        <taxon>Kitasatosporales</taxon>
        <taxon>Streptomycetaceae</taxon>
        <taxon>Streptomyces</taxon>
    </lineage>
</organism>
<keyword evidence="2" id="KW-1185">Reference proteome</keyword>
<evidence type="ECO:0000313" key="2">
    <source>
        <dbReference type="Proteomes" id="UP001500879"/>
    </source>
</evidence>
<protein>
    <recommendedName>
        <fullName evidence="3">DUF4265 domain-containing protein</fullName>
    </recommendedName>
</protein>
<gene>
    <name evidence="1" type="ORF">GCM10010357_12270</name>
</gene>
<evidence type="ECO:0000313" key="1">
    <source>
        <dbReference type="EMBL" id="GAA0393039.1"/>
    </source>
</evidence>
<dbReference type="Proteomes" id="UP001500879">
    <property type="component" value="Unassembled WGS sequence"/>
</dbReference>
<dbReference type="RefSeq" id="WP_344020679.1">
    <property type="nucleotide sequence ID" value="NZ_BAAABX010000010.1"/>
</dbReference>
<sequence>MIYDDDHLRGVLRELDDPESIAFPRDHARRTAPCRFESLVRLLEERFRCVCEVDRGVQDASFRGEIVVPSTAAESRQRVIVRLSNFGSLITAGAGGHARDSALAVERLHEEDRDRIATASADLGCTYVPGRLLRERYDGGNLEDWQTMWWHRYFDYT</sequence>
<dbReference type="EMBL" id="BAAABX010000010">
    <property type="protein sequence ID" value="GAA0393039.1"/>
    <property type="molecule type" value="Genomic_DNA"/>
</dbReference>